<dbReference type="InterPro" id="IPR010069">
    <property type="entry name" value="CdiA_FHA1_rpt"/>
</dbReference>
<feature type="domain" description="Filamentous haemagglutinin FhaB/tRNA nuclease CdiA-like TPS" evidence="7">
    <location>
        <begin position="90"/>
        <end position="210"/>
    </location>
</feature>
<evidence type="ECO:0000313" key="8">
    <source>
        <dbReference type="EMBL" id="MDP8175131.1"/>
    </source>
</evidence>
<evidence type="ECO:0000256" key="2">
    <source>
        <dbReference type="ARBA" id="ARBA00022656"/>
    </source>
</evidence>
<dbReference type="Pfam" id="PF13018">
    <property type="entry name" value="ESPR"/>
    <property type="match status" value="1"/>
</dbReference>
<comment type="similarity">
    <text evidence="5">In the N-terminal section; belongs to the CdiA toxin family.</text>
</comment>
<dbReference type="InterPro" id="IPR012334">
    <property type="entry name" value="Pectin_lyas_fold"/>
</dbReference>
<dbReference type="GO" id="GO:0003824">
    <property type="term" value="F:catalytic activity"/>
    <property type="evidence" value="ECO:0007669"/>
    <property type="project" value="UniProtKB-ARBA"/>
</dbReference>
<dbReference type="SMART" id="SM00912">
    <property type="entry name" value="Haemagg_act"/>
    <property type="match status" value="1"/>
</dbReference>
<dbReference type="Pfam" id="PF04829">
    <property type="entry name" value="PT-VENN"/>
    <property type="match status" value="1"/>
</dbReference>
<protein>
    <submittedName>
        <fullName evidence="8">Hemagglutinin repeat-containing protein</fullName>
    </submittedName>
</protein>
<organism evidence="8 9">
    <name type="scientific">Phocoenobacter skyensis</name>
    <dbReference type="NCBI Taxonomy" id="97481"/>
    <lineage>
        <taxon>Bacteria</taxon>
        <taxon>Pseudomonadati</taxon>
        <taxon>Pseudomonadota</taxon>
        <taxon>Gammaproteobacteria</taxon>
        <taxon>Pasteurellales</taxon>
        <taxon>Pasteurellaceae</taxon>
        <taxon>Phocoenobacter</taxon>
    </lineage>
</organism>
<dbReference type="EMBL" id="JASAYT010000019">
    <property type="protein sequence ID" value="MDP8175131.1"/>
    <property type="molecule type" value="Genomic_DNA"/>
</dbReference>
<evidence type="ECO:0000256" key="5">
    <source>
        <dbReference type="ARBA" id="ARBA00024043"/>
    </source>
</evidence>
<accession>A0AAJ6NEE3</accession>
<sequence>MNKHCYRVIFSKTLNQLVVVSELSKSEGKHSGSCSKFANSVDNVAACLKPLCFSVFCALGFVSSSFADTLIIKADATAPNSTQPIVLQTANGIPQVNIQTPNAKGLSHNKYSKFDVDTKGAILNNSRKTAKTKLGGYVQGNPYLARGEAKVILNEVNSTDPSLMKGYVEVAGKKAEVIIANPSGITCQGCGFINSNRVTLTTGQSKIVDGKVASITVEKGTVSVSGKGLDNSQVDYTEILSQKAKINAGIWSNKKLSVVTGQNTIKRSGADKNLQIIHTKAPLGSSSSSGYAVDVSELGGMYSGKIHLVGTEQGLGVQSAGHIGAGVGEVIIDANGKIINSGIINANQQIKVSASDDIQNTGKIEAKQNNIQIKTKGSLKQDGSVIAQKGNIKVTVDKNITQQGETVAHKNIDYTAQNVNATTSSIIAAGVDITQTDKGENRRLETQSKTGKNITVHTKESTTLQGKNIASGKLDISATRVNLDNSQSSGYDVKVTASEGDITANSAKITAKNNVDLTTPQTLATQKSHLKAEKITTKQQNLETQNATWAQTGKADFNLTADSIKNTGGHISTQGNFDIKTNSLENTKGVLLSGQALDIQVSDKLTSTAGTLSSTDNLTLHSGELNNDKGLIQTGKNLEIDTNGKSLSNKKTLQKGIVAQGTINLKTAKIENQQGRIASKGSQQITATEIDNTQGKIQTENSLNVKATKVTNTQGEISANQEATLTLSNDLLQQKGVIKASELTIHANQIQSENSSQILANTIDILTEQNLSNQASTILANKGIKLSSQQLDNTKGVISSETQSIAINTHNKALNNTQGQIGAKTDLTINSGKLSNEQGTVYGKTVAIDTHQQNLTNTQTKQTKQEKGKGITALETLTLKTKDIENTAGRIASGQDLSIKADNITNTEGQIQTNSNLDLNAQNLANNQGKVTAIKQANIDLTGDLTQSQGVVSATKLALSLNALSSIDNSVIVGNTTEITATETVDNSESEISATNNLTIESQALNNTKGTLLSEKSNVKVDTHNQQLTNTEGKIVAGNQLDLKTGKIDSHKGLIQSKRDLSLDTDNQAIDNTEGKILTDGELTLSSGEINNTQGVIQSSKAVTIDTHQQNIDNTKGKVVSGKNLTLNAGEISNNDGAIAGENTTINATDLVQNKGVIQAEKTLTVTSQKTITSNNQSNINGEQVVLTAQEKLSNKESQIAAQNSIDITAAGVDNEKGLIVSEGSAVINTHKQKLNNIQGNIGAKTNLTVTSGELDNTQGLLQSQDSLSVNTHQGNLINNNTQTADPNNAQGIIAQGELTVTTQDLVNQQGVIASGKTQQITAENIDNSNGIITGQQNQTLNVKESINNQSGRVSAKGVNITSNTFDNTQQGKVLSTANLAFTIVENIDNLTGAIKGNNDVTLTTKSLNNQQGYIGSVNQNVELKTQREFNNTKGGIEAKNNINLSAKGINNQSGVIYTQQGDIDLNVQSHAVNNQQGEVIAGKNLNLNSGNITNTQGKLFANNDNNVTAINANIDNTQAGKIQAVGNLSVKAKQLDNQSGFVQSGKDSTLTIKDSINNTKVADTGSLIEAGKTLTITTDSLNNQNTVATAAELAQGIVAETLNLQTPILNNNKGGIYVQKQGIFTIANTLDNPSGEILGWGNLTINGFNTDLTINNKQGKIQAQQDLDINAKSLSMNGHLEADNLKLKLKDDVVTEQDINAKTSLSIETQGDIKNSKKLSANDRLTLNATNIENTKEGKLSSAETRVTAKETVTNRGLINSFAENNQSKTVVKGNTIHNLGTGRIYGDYVALEAENILNQDESVNGEDKSATIAARKRLDIAGKEIVNDTTIYNPDKKGGSTIYSEGDIVFGRTLNANDQAEGKAEHLYNKSSIIEATGSIGLNVKEVVNSNEHFETMDKEYPEEGDHNQIKYLIVNITNDDIATGKMVKKDRLYRHRFNHIWKPHLERRLERDELKFGYIPEVVAKACYGSVCYIPKAVLYEKDYIIWDYFGVEKPDDLPQSFLPIVKEPEPPKSIFGYFSPKYKKELIEYKKDAEAYNLVFKPYQEWIDRNKDKIDALNAKIKLHNKDYPSYYSRLWELRVKEHKVFRTVVKTSLSGQILAGQNIDVNDNILINDKSVIIAGDKINLSNKLHLKNIDEKGFKTDKYIGAKHWHASYKHWWHGRKWEGGQDGPYTRIEKESLDMNLFLTKDHTNPSTYKDYINVKQQNNIAKKQNEVELNNLAQLFNITKVKEALGRDIGGIGFDTKQHQKLTPEVSQIDTDELISAKQQQIDANNGLSELAIHKVALDNTQVAQNTDVEIRSITVDTRLPNQGLYIINPKPNSHYVIETDPEFTNHKKWLGSDYMFNALRYEPNNVQKRLGDGFYEQKLVREQINRLTGRQFLGDHSNFENQYKALMDNGVTFAKKFNLTPGISLSEGQVAQLTSDIVWLESQTVTLPNGKVEKVLVPKVYAMVRKGDITGNGTLISGNQLNINADEILNQGTIAGRDFMQLNANRLKNSGKLTANRLGANINGDVENIGGVMEADSVLLLNVAGDLTHRSTTQTTNVDLYDFKRKQTTLDRKALLYVKGKDGQLQINANNINITGADIINDGQGQSYISAKNNINLTALEVGFDEKMGSGNHYRNEKVQDVEISHIKTKGDMILKANNITSEGAELESQAKLMALAENDLVLNSATRTGDYEEYHYTKHSGMLSKSTHTTFDKKQKELHKGTAISGDSVTLQAGHNIESKASQLNAQNDLTLVAKNQINLDAELDKQTENHWEKKKKSGFGASLSGGVLSVGYSKSKSKQKNTSYDETVKGTTLNSDKGNVTVVAQKELTLNSAKVNAKQDTTLQGSNVNVNEVVEQHQGHSEYYAKSSGIGLSVVVNPIDVFKKEQQNQKSQGSTQGVVGKVTATAEALDRTVQQVVSGISPYLYSKKSSGNKNITQQVAQVSQVSAGKDLAILATEKDIVTKGAVLTAEGDSVLQAKGNVLLDVAENTTQQDGSNKASGFSFDAKQRFDLVMGAYKNRENGEGEQFNQQGTTLSVGGKNTIIAQTGDIKAKGATLVSTKDNTLYAKGDVELDTALSGARQKEDENDQGIGSVRISETEQFSGYNRKLSNSSENQLTHQGNQVASLEGNTEIIAGETFSQTSSELLAKNKVKVTAKDVEFKESHNQQAMSSHSSDLKIGSFTRIKSPIITLIQTVEKAIDNKDASDRVKAANALSLAAQGYSLSQLSAADNAVLFRIESGTGVAHSRSDFKAQQKVSQGNIVNAKETQITATEGNLTATNTHFTSKDEKGEKIANSSVNLTASKDILLQAGTSSNQQKGKQQSAGIEVGTAISVGAKTGWSVYGKAGFSKGKQEGDSTVYHNTKIDTENLTLTSGENTTLKGATAKADKITANVGKDLNIESLQDKNHSSQKQSGANVHIEFGIGTAWEFSAGANHSKGKSNYKQVNEQSGLIAGDGGYHVNAKNVDLKGGAIASTNAKNSELITNKITFSDIQNKSESSATSVSISGTVGKEADTEKKDKNGNVQRDENGNAIMIEGADKTAFNPSLPMKSSSHDSSTTKATLTEGSITLNKDTTPTQTTAKALGINTELANANAQIEKPNNVGEMLKEQGEINSAIGDVKTAVNTYTQSKQKEASEKLKTAKTPQEMAEIKAEVESWSVGGSNKRAVDTVTTLLTTALAGKSPTEIVTATASPYLNETIHKATEGNKTANLFAHAVLSAVEFKVAGLDPTAGALSGVAGEGTAMLLSEKVFNKPANQLTQKEKNILVAASTLAGTLAGATGGTVESANAGGVSAKTAVENNLLTRKKSIELADYADEFDKEGKLSSNKLERSSKLISEDFYTNYLIQENQKDPNNLNSHQKDYLHNKLSEIALEMVNDDKRLSYEDALKSLYEWDFSKPQIGGYYPALMDKIKDHNGKMDMFENEAGISTLEAAAVIGNAPLSVGKTILGGVRQVTTNVTRKGINLARKYPKLTETFITGSVGTGYDIYNGEFSPEKMGLNYVMGGVQAGRSLSQRLSIGVGSTLILSANDKTKSDREIGGDLLGVGLSTVGGDKVGGILSKAKLSTPVKQTVTEIFSKQTEQEFKEIINKGENK</sequence>
<dbReference type="NCBIfam" id="TIGR01731">
    <property type="entry name" value="fil_hemag_20aa"/>
    <property type="match status" value="26"/>
</dbReference>
<dbReference type="InterPro" id="IPR025157">
    <property type="entry name" value="Hemagglutinin_rpt"/>
</dbReference>
<feature type="compositionally biased region" description="Basic and acidic residues" evidence="6">
    <location>
        <begin position="3507"/>
        <end position="3525"/>
    </location>
</feature>
<name>A0AAJ6NEE3_9PAST</name>
<feature type="region of interest" description="Disordered" evidence="6">
    <location>
        <begin position="3072"/>
        <end position="3091"/>
    </location>
</feature>
<dbReference type="InterPro" id="IPR024973">
    <property type="entry name" value="ESPR"/>
</dbReference>
<comment type="subcellular location">
    <subcellularLocation>
        <location evidence="1">Target cell</location>
        <location evidence="1">Target cell cytoplasm</location>
    </subcellularLocation>
</comment>
<evidence type="ECO:0000313" key="9">
    <source>
        <dbReference type="Proteomes" id="UP001231736"/>
    </source>
</evidence>
<feature type="compositionally biased region" description="Polar residues" evidence="6">
    <location>
        <begin position="2795"/>
        <end position="2807"/>
    </location>
</feature>
<feature type="region of interest" description="Disordered" evidence="6">
    <location>
        <begin position="2787"/>
        <end position="2807"/>
    </location>
</feature>
<keyword evidence="3" id="KW-1266">Target cell cytoplasm</keyword>
<dbReference type="Gene3D" id="2.160.20.10">
    <property type="entry name" value="Single-stranded right-handed beta-helix, Pectin lyase-like"/>
    <property type="match status" value="1"/>
</dbReference>
<dbReference type="Pfam" id="PF13332">
    <property type="entry name" value="Fil_haemagg_2"/>
    <property type="match status" value="3"/>
</dbReference>
<reference evidence="8" key="1">
    <citation type="journal article" date="2023" name="Front. Microbiol.">
        <title>Phylogeography and host specificity of Pasteurellaceae pathogenic to sea-farmed fish in the north-east Atlantic.</title>
        <authorList>
            <person name="Gulla S."/>
            <person name="Colquhoun D.J."/>
            <person name="Olsen A.B."/>
            <person name="Spilsberg B."/>
            <person name="Lagesen K."/>
            <person name="Aakesson C.P."/>
            <person name="Strom S."/>
            <person name="Manji F."/>
            <person name="Birkbeck T.H."/>
            <person name="Nilsen H.K."/>
        </authorList>
    </citation>
    <scope>NUCLEOTIDE SEQUENCE</scope>
    <source>
        <strain evidence="8">98B1</strain>
    </source>
</reference>
<dbReference type="Proteomes" id="UP001231736">
    <property type="component" value="Unassembled WGS sequence"/>
</dbReference>
<evidence type="ECO:0000256" key="6">
    <source>
        <dbReference type="SAM" id="MobiDB-lite"/>
    </source>
</evidence>
<dbReference type="RefSeq" id="WP_306375349.1">
    <property type="nucleotide sequence ID" value="NZ_JASAYT010000019.1"/>
</dbReference>
<evidence type="ECO:0000256" key="1">
    <source>
        <dbReference type="ARBA" id="ARBA00004219"/>
    </source>
</evidence>
<dbReference type="NCBIfam" id="TIGR01901">
    <property type="entry name" value="adhes_NPXG"/>
    <property type="match status" value="1"/>
</dbReference>
<feature type="compositionally biased region" description="Polar residues" evidence="6">
    <location>
        <begin position="3489"/>
        <end position="3503"/>
    </location>
</feature>
<proteinExistence type="inferred from homology"/>
<dbReference type="InterPro" id="IPR011050">
    <property type="entry name" value="Pectin_lyase_fold/virulence"/>
</dbReference>
<feature type="compositionally biased region" description="Polar residues" evidence="6">
    <location>
        <begin position="3545"/>
        <end position="3570"/>
    </location>
</feature>
<comment type="caution">
    <text evidence="8">The sequence shown here is derived from an EMBL/GenBank/DDBJ whole genome shotgun (WGS) entry which is preliminary data.</text>
</comment>
<dbReference type="Pfam" id="PF05860">
    <property type="entry name" value="TPS"/>
    <property type="match status" value="1"/>
</dbReference>
<keyword evidence="4" id="KW-0843">Virulence</keyword>
<feature type="region of interest" description="Disordered" evidence="6">
    <location>
        <begin position="3489"/>
        <end position="3570"/>
    </location>
</feature>
<dbReference type="InterPro" id="IPR008638">
    <property type="entry name" value="FhaB/CdiA-like_TPS"/>
</dbReference>
<dbReference type="SUPFAM" id="SSF51126">
    <property type="entry name" value="Pectin lyase-like"/>
    <property type="match status" value="1"/>
</dbReference>
<gene>
    <name evidence="8" type="ORF">QJU97_06660</name>
</gene>
<keyword evidence="2" id="KW-0800">Toxin</keyword>
<evidence type="ECO:0000256" key="3">
    <source>
        <dbReference type="ARBA" id="ARBA00022913"/>
    </source>
</evidence>
<dbReference type="InterPro" id="IPR008619">
    <property type="entry name" value="Filamentous_hemagglutn_rpt"/>
</dbReference>
<dbReference type="GO" id="GO:0090729">
    <property type="term" value="F:toxin activity"/>
    <property type="evidence" value="ECO:0007669"/>
    <property type="project" value="UniProtKB-KW"/>
</dbReference>
<dbReference type="Pfam" id="PF05594">
    <property type="entry name" value="Fil_haemagg"/>
    <property type="match status" value="17"/>
</dbReference>
<evidence type="ECO:0000256" key="4">
    <source>
        <dbReference type="ARBA" id="ARBA00023026"/>
    </source>
</evidence>
<dbReference type="InterPro" id="IPR006914">
    <property type="entry name" value="VENN_dom"/>
</dbReference>
<evidence type="ECO:0000259" key="7">
    <source>
        <dbReference type="SMART" id="SM00912"/>
    </source>
</evidence>